<dbReference type="Gene3D" id="2.60.40.10">
    <property type="entry name" value="Immunoglobulins"/>
    <property type="match status" value="2"/>
</dbReference>
<feature type="domain" description="CARDB" evidence="3">
    <location>
        <begin position="3"/>
        <end position="65"/>
    </location>
</feature>
<keyword evidence="2" id="KW-0812">Transmembrane</keyword>
<evidence type="ECO:0000313" key="5">
    <source>
        <dbReference type="Proteomes" id="UP001596407"/>
    </source>
</evidence>
<dbReference type="InterPro" id="IPR013783">
    <property type="entry name" value="Ig-like_fold"/>
</dbReference>
<protein>
    <submittedName>
        <fullName evidence="4">CARDB domain-containing protein</fullName>
    </submittedName>
</protein>
<dbReference type="GO" id="GO:0030115">
    <property type="term" value="C:S-layer"/>
    <property type="evidence" value="ECO:0007669"/>
    <property type="project" value="UniProtKB-SubCell"/>
</dbReference>
<reference evidence="4 5" key="1">
    <citation type="journal article" date="2019" name="Int. J. Syst. Evol. Microbiol.">
        <title>The Global Catalogue of Microorganisms (GCM) 10K type strain sequencing project: providing services to taxonomists for standard genome sequencing and annotation.</title>
        <authorList>
            <consortium name="The Broad Institute Genomics Platform"/>
            <consortium name="The Broad Institute Genome Sequencing Center for Infectious Disease"/>
            <person name="Wu L."/>
            <person name="Ma J."/>
        </authorList>
    </citation>
    <scope>NUCLEOTIDE SEQUENCE [LARGE SCALE GENOMIC DNA]</scope>
    <source>
        <strain evidence="4 5">DT72</strain>
    </source>
</reference>
<accession>A0ABD5WLN8</accession>
<dbReference type="InterPro" id="IPR011635">
    <property type="entry name" value="CARDB"/>
</dbReference>
<keyword evidence="1" id="KW-0732">Signal</keyword>
<organism evidence="4 5">
    <name type="scientific">Halorussus caseinilyticus</name>
    <dbReference type="NCBI Taxonomy" id="3034025"/>
    <lineage>
        <taxon>Archaea</taxon>
        <taxon>Methanobacteriati</taxon>
        <taxon>Methanobacteriota</taxon>
        <taxon>Stenosarchaea group</taxon>
        <taxon>Halobacteria</taxon>
        <taxon>Halobacteriales</taxon>
        <taxon>Haladaptataceae</taxon>
        <taxon>Halorussus</taxon>
    </lineage>
</organism>
<comment type="caution">
    <text evidence="4">The sequence shown here is derived from an EMBL/GenBank/DDBJ whole genome shotgun (WGS) entry which is preliminary data.</text>
</comment>
<name>A0ABD5WLN8_9EURY</name>
<proteinExistence type="predicted"/>
<evidence type="ECO:0000256" key="2">
    <source>
        <dbReference type="SAM" id="Phobius"/>
    </source>
</evidence>
<feature type="transmembrane region" description="Helical" evidence="2">
    <location>
        <begin position="184"/>
        <end position="203"/>
    </location>
</feature>
<dbReference type="EMBL" id="JBHSZH010000001">
    <property type="protein sequence ID" value="MFC7078974.1"/>
    <property type="molecule type" value="Genomic_DNA"/>
</dbReference>
<keyword evidence="5" id="KW-1185">Reference proteome</keyword>
<sequence>MATGDDVTANVTVENTGTAARSATVNLTLDGSAIASKTVEVAAGESADVTLSGTAPSPGEYEVAVEGTAAGTLAVKETIPANTSVVDVSLNSSTISAGEAVEITATVENTGGEAGERPVALTMFGDELATKNVTVPAGETTEVTFVRRVNAAGNYTVEVADRTATLGVTSEGDGGGFGDPAPNVPGFGVGATVVALLAAVLVARMRV</sequence>
<evidence type="ECO:0000256" key="1">
    <source>
        <dbReference type="ARBA" id="ARBA00022729"/>
    </source>
</evidence>
<dbReference type="GO" id="GO:0005886">
    <property type="term" value="C:plasma membrane"/>
    <property type="evidence" value="ECO:0007669"/>
    <property type="project" value="UniProtKB-SubCell"/>
</dbReference>
<gene>
    <name evidence="4" type="ORF">ACFQJ6_01355</name>
</gene>
<dbReference type="AlphaFoldDB" id="A0ABD5WLN8"/>
<dbReference type="Pfam" id="PF07705">
    <property type="entry name" value="CARDB"/>
    <property type="match status" value="2"/>
</dbReference>
<dbReference type="InterPro" id="IPR026371">
    <property type="entry name" value="PGF_CTERM"/>
</dbReference>
<dbReference type="RefSeq" id="WP_382208508.1">
    <property type="nucleotide sequence ID" value="NZ_JBHSZH010000001.1"/>
</dbReference>
<dbReference type="Proteomes" id="UP001596407">
    <property type="component" value="Unassembled WGS sequence"/>
</dbReference>
<feature type="domain" description="CARDB" evidence="3">
    <location>
        <begin position="86"/>
        <end position="159"/>
    </location>
</feature>
<keyword evidence="2" id="KW-0472">Membrane</keyword>
<dbReference type="NCBIfam" id="TIGR04126">
    <property type="entry name" value="PGF_CTERM"/>
    <property type="match status" value="1"/>
</dbReference>
<keyword evidence="2" id="KW-1133">Transmembrane helix</keyword>
<evidence type="ECO:0000259" key="3">
    <source>
        <dbReference type="Pfam" id="PF07705"/>
    </source>
</evidence>
<evidence type="ECO:0000313" key="4">
    <source>
        <dbReference type="EMBL" id="MFC7078974.1"/>
    </source>
</evidence>